<reference evidence="2 3" key="1">
    <citation type="journal article" date="2016" name="Antonie Van Leeuwenhoek">
        <title>Dongia soli sp. nov., isolated from soil from Dokdo, Korea.</title>
        <authorList>
            <person name="Kim D.U."/>
            <person name="Lee H."/>
            <person name="Kim H."/>
            <person name="Kim S.G."/>
            <person name="Ka J.O."/>
        </authorList>
    </citation>
    <scope>NUCLEOTIDE SEQUENCE [LARGE SCALE GENOMIC DNA]</scope>
    <source>
        <strain evidence="2 3">D78</strain>
    </source>
</reference>
<keyword evidence="2" id="KW-0489">Methyltransferase</keyword>
<dbReference type="RefSeq" id="WP_320509122.1">
    <property type="nucleotide sequence ID" value="NZ_JAXCLW010000003.1"/>
</dbReference>
<dbReference type="GO" id="GO:0008168">
    <property type="term" value="F:methyltransferase activity"/>
    <property type="evidence" value="ECO:0007669"/>
    <property type="project" value="UniProtKB-KW"/>
</dbReference>
<name>A0ABU5ECH6_9PROT</name>
<sequence length="292" mass="33072">MKRCLTCLAEFSGPAWICPHCDSAPQSIGGVLAFAPELALENDGMAPDAHHALDQVQHRSFWFRSRSRLLVEMARRYFPETRALLEIGCGTGYVLSALAKALPHARIVGSEIYANGLDYAKRRLDSRAELFQMNAEAIPFVSEFDLIAACDVLEHVENDRHVLSEIYRALQPGGGIILTVPQHPFLWSQSDEIACHKRRYRTKELREKAREAGFTILRDTSFVTMLLPILVLQRLTKGRRKDYDTEAEFSLPRWLDHALEKPMTFDRQLIKLGIELPAGGSRMIVAIKRKDS</sequence>
<dbReference type="Gene3D" id="3.40.50.150">
    <property type="entry name" value="Vaccinia Virus protein VP39"/>
    <property type="match status" value="1"/>
</dbReference>
<protein>
    <submittedName>
        <fullName evidence="2">Methyltransferase domain-containing protein</fullName>
    </submittedName>
</protein>
<proteinExistence type="predicted"/>
<keyword evidence="3" id="KW-1185">Reference proteome</keyword>
<feature type="domain" description="Methyltransferase type 11" evidence="1">
    <location>
        <begin position="85"/>
        <end position="177"/>
    </location>
</feature>
<keyword evidence="2" id="KW-0808">Transferase</keyword>
<dbReference type="PANTHER" id="PTHR43861">
    <property type="entry name" value="TRANS-ACONITATE 2-METHYLTRANSFERASE-RELATED"/>
    <property type="match status" value="1"/>
</dbReference>
<dbReference type="CDD" id="cd02440">
    <property type="entry name" value="AdoMet_MTases"/>
    <property type="match status" value="1"/>
</dbReference>
<organism evidence="2 3">
    <name type="scientific">Dongia soli</name>
    <dbReference type="NCBI Taxonomy" id="600628"/>
    <lineage>
        <taxon>Bacteria</taxon>
        <taxon>Pseudomonadati</taxon>
        <taxon>Pseudomonadota</taxon>
        <taxon>Alphaproteobacteria</taxon>
        <taxon>Rhodospirillales</taxon>
        <taxon>Dongiaceae</taxon>
        <taxon>Dongia</taxon>
    </lineage>
</organism>
<dbReference type="GO" id="GO:0032259">
    <property type="term" value="P:methylation"/>
    <property type="evidence" value="ECO:0007669"/>
    <property type="project" value="UniProtKB-KW"/>
</dbReference>
<comment type="caution">
    <text evidence="2">The sequence shown here is derived from an EMBL/GenBank/DDBJ whole genome shotgun (WGS) entry which is preliminary data.</text>
</comment>
<gene>
    <name evidence="2" type="ORF">SMD27_14535</name>
</gene>
<dbReference type="InterPro" id="IPR029063">
    <property type="entry name" value="SAM-dependent_MTases_sf"/>
</dbReference>
<dbReference type="SUPFAM" id="SSF53335">
    <property type="entry name" value="S-adenosyl-L-methionine-dependent methyltransferases"/>
    <property type="match status" value="1"/>
</dbReference>
<evidence type="ECO:0000259" key="1">
    <source>
        <dbReference type="Pfam" id="PF08241"/>
    </source>
</evidence>
<evidence type="ECO:0000313" key="3">
    <source>
        <dbReference type="Proteomes" id="UP001279642"/>
    </source>
</evidence>
<accession>A0ABU5ECH6</accession>
<dbReference type="EMBL" id="JAXCLW010000003">
    <property type="protein sequence ID" value="MDY0884065.1"/>
    <property type="molecule type" value="Genomic_DNA"/>
</dbReference>
<dbReference type="Pfam" id="PF08241">
    <property type="entry name" value="Methyltransf_11"/>
    <property type="match status" value="1"/>
</dbReference>
<dbReference type="Proteomes" id="UP001279642">
    <property type="component" value="Unassembled WGS sequence"/>
</dbReference>
<dbReference type="InterPro" id="IPR013216">
    <property type="entry name" value="Methyltransf_11"/>
</dbReference>
<evidence type="ECO:0000313" key="2">
    <source>
        <dbReference type="EMBL" id="MDY0884065.1"/>
    </source>
</evidence>